<accession>A0ACC2PWD1</accession>
<evidence type="ECO:0000313" key="1">
    <source>
        <dbReference type="EMBL" id="KAJ8686944.1"/>
    </source>
</evidence>
<dbReference type="EMBL" id="CM056741">
    <property type="protein sequence ID" value="KAJ8686944.1"/>
    <property type="molecule type" value="Genomic_DNA"/>
</dbReference>
<keyword evidence="2" id="KW-1185">Reference proteome</keyword>
<gene>
    <name evidence="1" type="ORF">QAD02_022738</name>
</gene>
<organism evidence="1 2">
    <name type="scientific">Eretmocerus hayati</name>
    <dbReference type="NCBI Taxonomy" id="131215"/>
    <lineage>
        <taxon>Eukaryota</taxon>
        <taxon>Metazoa</taxon>
        <taxon>Ecdysozoa</taxon>
        <taxon>Arthropoda</taxon>
        <taxon>Hexapoda</taxon>
        <taxon>Insecta</taxon>
        <taxon>Pterygota</taxon>
        <taxon>Neoptera</taxon>
        <taxon>Endopterygota</taxon>
        <taxon>Hymenoptera</taxon>
        <taxon>Apocrita</taxon>
        <taxon>Proctotrupomorpha</taxon>
        <taxon>Chalcidoidea</taxon>
        <taxon>Aphelinidae</taxon>
        <taxon>Aphelininae</taxon>
        <taxon>Eretmocerus</taxon>
    </lineage>
</organism>
<dbReference type="Proteomes" id="UP001239111">
    <property type="component" value="Chromosome 1"/>
</dbReference>
<sequence length="855" mass="95623">MISGLQIALKNAIDVIAPPATPLQDFTYHWKQLMHFYVNHTNDAKLPVETTGIPRHLNHMLEILLEEENHGDEPGPCLEYLLQHRLLELIVTLACSETPPGMRLVALSFLRRLLTRSKHPLLHHAAVYGPVQKLIVICNGSLASPIESEEIQFLLCLCFLVCKYPHVTNIINDSSNVQQESGILSCDTQKSEVERITYTTARKTINSNPLFKPLDTQAITFVNPDLFGSGKLRSSISHSASKSHSSSENFEKGKTLKHTLETSSRSNSSSQSSRSSRDVEVVSQSSTPVTAELCDDMTNPVTEICNGFPLLKHAESYDPVTAALSDLGIEEDCPSSNSDIKSSNSKHDISLDRLATPEHSKCLLLDSIKSYVNSADNTIRIRACEGIMVLASLDDPFFAEVIAKSDLAIVLAKRLEVLLNSIPAHIEPNEIEDIEVTWGLDSPPLPGGKTVLGCRKVAAFFMWIDFCAQLSREAHPDVSETLTKTIRVSFLEKILAPGLSSHHAILITALMTKCLKDISPSPLSTEICQWLVDSQTDSAGQNIWSVPVFHRLIENCYSGSDELIIETFKLLEELMEKKDNHVLHNLIFVFLNTRAYYDCSAADSSIASWSDEEDEREREKKSSMCISQGTSHSRTLAPSNIHRVLNCFLSLIPRQLQTVSENNYGRYMGNWEKQYSVIVKDCALFAWPLEAVTVDDSISQDSRLGMDSSRDRFYPGPFLNMLLEKVTSIPKQKCDINLQLTLLITKLALLPHPYLHEFLLNPLIPLMPGVRSLFNCLQRVVKKLMNEVLKIEGYKQALKDARMRIFDDCCSQDSNAAENSNRSKEETILLESVIITEEFCKELAAIAYVKCHYST</sequence>
<proteinExistence type="predicted"/>
<reference evidence="1" key="1">
    <citation type="submission" date="2023-04" db="EMBL/GenBank/DDBJ databases">
        <title>A chromosome-level genome assembly of the parasitoid wasp Eretmocerus hayati.</title>
        <authorList>
            <person name="Zhong Y."/>
            <person name="Liu S."/>
            <person name="Liu Y."/>
        </authorList>
    </citation>
    <scope>NUCLEOTIDE SEQUENCE</scope>
    <source>
        <strain evidence="1">ZJU_SS_LIU_2023</strain>
    </source>
</reference>
<name>A0ACC2PWD1_9HYME</name>
<comment type="caution">
    <text evidence="1">The sequence shown here is derived from an EMBL/GenBank/DDBJ whole genome shotgun (WGS) entry which is preliminary data.</text>
</comment>
<evidence type="ECO:0000313" key="2">
    <source>
        <dbReference type="Proteomes" id="UP001239111"/>
    </source>
</evidence>
<protein>
    <submittedName>
        <fullName evidence="1">Uncharacterized protein</fullName>
    </submittedName>
</protein>